<gene>
    <name evidence="2" type="ORF">CY34DRAFT_813764</name>
</gene>
<reference evidence="2 3" key="1">
    <citation type="submission" date="2014-04" db="EMBL/GenBank/DDBJ databases">
        <authorList>
            <consortium name="DOE Joint Genome Institute"/>
            <person name="Kuo A."/>
            <person name="Ruytinx J."/>
            <person name="Rineau F."/>
            <person name="Colpaert J."/>
            <person name="Kohler A."/>
            <person name="Nagy L.G."/>
            <person name="Floudas D."/>
            <person name="Copeland A."/>
            <person name="Barry K.W."/>
            <person name="Cichocki N."/>
            <person name="Veneault-Fourrey C."/>
            <person name="LaButti K."/>
            <person name="Lindquist E.A."/>
            <person name="Lipzen A."/>
            <person name="Lundell T."/>
            <person name="Morin E."/>
            <person name="Murat C."/>
            <person name="Sun H."/>
            <person name="Tunlid A."/>
            <person name="Henrissat B."/>
            <person name="Grigoriev I.V."/>
            <person name="Hibbett D.S."/>
            <person name="Martin F."/>
            <person name="Nordberg H.P."/>
            <person name="Cantor M.N."/>
            <person name="Hua S.X."/>
        </authorList>
    </citation>
    <scope>NUCLEOTIDE SEQUENCE [LARGE SCALE GENOMIC DNA]</scope>
    <source>
        <strain evidence="2 3">UH-Slu-Lm8-n1</strain>
    </source>
</reference>
<proteinExistence type="predicted"/>
<name>A0A0D0AG91_9AGAM</name>
<dbReference type="InterPro" id="IPR038966">
    <property type="entry name" value="TMA17"/>
</dbReference>
<feature type="compositionally biased region" description="Acidic residues" evidence="1">
    <location>
        <begin position="140"/>
        <end position="150"/>
    </location>
</feature>
<reference evidence="3" key="2">
    <citation type="submission" date="2015-01" db="EMBL/GenBank/DDBJ databases">
        <title>Evolutionary Origins and Diversification of the Mycorrhizal Mutualists.</title>
        <authorList>
            <consortium name="DOE Joint Genome Institute"/>
            <consortium name="Mycorrhizal Genomics Consortium"/>
            <person name="Kohler A."/>
            <person name="Kuo A."/>
            <person name="Nagy L.G."/>
            <person name="Floudas D."/>
            <person name="Copeland A."/>
            <person name="Barry K.W."/>
            <person name="Cichocki N."/>
            <person name="Veneault-Fourrey C."/>
            <person name="LaButti K."/>
            <person name="Lindquist E.A."/>
            <person name="Lipzen A."/>
            <person name="Lundell T."/>
            <person name="Morin E."/>
            <person name="Murat C."/>
            <person name="Riley R."/>
            <person name="Ohm R."/>
            <person name="Sun H."/>
            <person name="Tunlid A."/>
            <person name="Henrissat B."/>
            <person name="Grigoriev I.V."/>
            <person name="Hibbett D.S."/>
            <person name="Martin F."/>
        </authorList>
    </citation>
    <scope>NUCLEOTIDE SEQUENCE [LARGE SCALE GENOMIC DNA]</scope>
    <source>
        <strain evidence="3">UH-Slu-Lm8-n1</strain>
    </source>
</reference>
<keyword evidence="3" id="KW-1185">Reference proteome</keyword>
<dbReference type="PANTHER" id="PTHR40422">
    <property type="entry name" value="TRANSLATION MACHINERY-ASSOCIATED PROTEIN 17"/>
    <property type="match status" value="1"/>
</dbReference>
<protein>
    <submittedName>
        <fullName evidence="2">Uncharacterized protein</fullName>
    </submittedName>
</protein>
<accession>A0A0D0AG91</accession>
<dbReference type="InParanoid" id="A0A0D0AG91"/>
<evidence type="ECO:0000313" key="2">
    <source>
        <dbReference type="EMBL" id="KIK33247.1"/>
    </source>
</evidence>
<dbReference type="OrthoDB" id="548474at2759"/>
<dbReference type="Proteomes" id="UP000054485">
    <property type="component" value="Unassembled WGS sequence"/>
</dbReference>
<dbReference type="STRING" id="930992.A0A0D0AG91"/>
<organism evidence="2 3">
    <name type="scientific">Suillus luteus UH-Slu-Lm8-n1</name>
    <dbReference type="NCBI Taxonomy" id="930992"/>
    <lineage>
        <taxon>Eukaryota</taxon>
        <taxon>Fungi</taxon>
        <taxon>Dikarya</taxon>
        <taxon>Basidiomycota</taxon>
        <taxon>Agaricomycotina</taxon>
        <taxon>Agaricomycetes</taxon>
        <taxon>Agaricomycetidae</taxon>
        <taxon>Boletales</taxon>
        <taxon>Suillineae</taxon>
        <taxon>Suillaceae</taxon>
        <taxon>Suillus</taxon>
    </lineage>
</organism>
<evidence type="ECO:0000256" key="1">
    <source>
        <dbReference type="SAM" id="MobiDB-lite"/>
    </source>
</evidence>
<feature type="region of interest" description="Disordered" evidence="1">
    <location>
        <begin position="84"/>
        <end position="150"/>
    </location>
</feature>
<evidence type="ECO:0000313" key="3">
    <source>
        <dbReference type="Proteomes" id="UP000054485"/>
    </source>
</evidence>
<dbReference type="HOGENOM" id="CLU_140541_0_0_1"/>
<sequence>MEFTPCHPQPFTFQQAISFDPEVSADEIGRLQNSISHLKRTQEELQEYAEDPDIAQAIKENNETIASQDERIFMLKLALTQRGASNATSAHYDLPPEPEPESRNGRHGGFGTSDNGLGLEPLDAPLMGDNLGLGPSSLTGEDEQESGVHL</sequence>
<dbReference type="PANTHER" id="PTHR40422:SF1">
    <property type="entry name" value="TRANSLATION MACHINERY-ASSOCIATED PROTEIN 17"/>
    <property type="match status" value="1"/>
</dbReference>
<dbReference type="GO" id="GO:0030674">
    <property type="term" value="F:protein-macromolecule adaptor activity"/>
    <property type="evidence" value="ECO:0007669"/>
    <property type="project" value="TreeGrafter"/>
</dbReference>
<dbReference type="EMBL" id="KN835986">
    <property type="protein sequence ID" value="KIK33247.1"/>
    <property type="molecule type" value="Genomic_DNA"/>
</dbReference>
<dbReference type="AlphaFoldDB" id="A0A0D0AG91"/>
<dbReference type="GO" id="GO:0070682">
    <property type="term" value="P:proteasome regulatory particle assembly"/>
    <property type="evidence" value="ECO:0007669"/>
    <property type="project" value="InterPro"/>
</dbReference>